<accession>A0AAD7WUK5</accession>
<proteinExistence type="predicted"/>
<name>A0AAD7WUK5_9TELE</name>
<protein>
    <submittedName>
        <fullName evidence="1">Uncharacterized protein</fullName>
    </submittedName>
</protein>
<dbReference type="Proteomes" id="UP001221898">
    <property type="component" value="Unassembled WGS sequence"/>
</dbReference>
<evidence type="ECO:0000313" key="1">
    <source>
        <dbReference type="EMBL" id="KAJ8409560.1"/>
    </source>
</evidence>
<evidence type="ECO:0000313" key="2">
    <source>
        <dbReference type="Proteomes" id="UP001221898"/>
    </source>
</evidence>
<keyword evidence="2" id="KW-1185">Reference proteome</keyword>
<gene>
    <name evidence="1" type="ORF">AAFF_G00229610</name>
</gene>
<reference evidence="1" key="1">
    <citation type="journal article" date="2023" name="Science">
        <title>Genome structures resolve the early diversification of teleost fishes.</title>
        <authorList>
            <person name="Parey E."/>
            <person name="Louis A."/>
            <person name="Montfort J."/>
            <person name="Bouchez O."/>
            <person name="Roques C."/>
            <person name="Iampietro C."/>
            <person name="Lluch J."/>
            <person name="Castinel A."/>
            <person name="Donnadieu C."/>
            <person name="Desvignes T."/>
            <person name="Floi Bucao C."/>
            <person name="Jouanno E."/>
            <person name="Wen M."/>
            <person name="Mejri S."/>
            <person name="Dirks R."/>
            <person name="Jansen H."/>
            <person name="Henkel C."/>
            <person name="Chen W.J."/>
            <person name="Zahm M."/>
            <person name="Cabau C."/>
            <person name="Klopp C."/>
            <person name="Thompson A.W."/>
            <person name="Robinson-Rechavi M."/>
            <person name="Braasch I."/>
            <person name="Lecointre G."/>
            <person name="Bobe J."/>
            <person name="Postlethwait J.H."/>
            <person name="Berthelot C."/>
            <person name="Roest Crollius H."/>
            <person name="Guiguen Y."/>
        </authorList>
    </citation>
    <scope>NUCLEOTIDE SEQUENCE</scope>
    <source>
        <strain evidence="1">NC1722</strain>
    </source>
</reference>
<organism evidence="1 2">
    <name type="scientific">Aldrovandia affinis</name>
    <dbReference type="NCBI Taxonomy" id="143900"/>
    <lineage>
        <taxon>Eukaryota</taxon>
        <taxon>Metazoa</taxon>
        <taxon>Chordata</taxon>
        <taxon>Craniata</taxon>
        <taxon>Vertebrata</taxon>
        <taxon>Euteleostomi</taxon>
        <taxon>Actinopterygii</taxon>
        <taxon>Neopterygii</taxon>
        <taxon>Teleostei</taxon>
        <taxon>Notacanthiformes</taxon>
        <taxon>Halosauridae</taxon>
        <taxon>Aldrovandia</taxon>
    </lineage>
</organism>
<comment type="caution">
    <text evidence="1">The sequence shown here is derived from an EMBL/GenBank/DDBJ whole genome shotgun (WGS) entry which is preliminary data.</text>
</comment>
<dbReference type="AlphaFoldDB" id="A0AAD7WUK5"/>
<sequence>MRGNSSPARPPALDLSITMSTEGLMGLACRTPHSARLVNVSDDNQQCASIYGGELRALVTLLTCATCGRQRCRVRKMKTAWPCGKCEMALWVQLDRVCYSVWHSRREGGAP</sequence>
<dbReference type="EMBL" id="JAINUG010000030">
    <property type="protein sequence ID" value="KAJ8409560.1"/>
    <property type="molecule type" value="Genomic_DNA"/>
</dbReference>